<reference evidence="1 2" key="1">
    <citation type="journal article" date="2017" name="PLoS Biol.">
        <title>The sea cucumber genome provides insights into morphological evolution and visceral regeneration.</title>
        <authorList>
            <person name="Zhang X."/>
            <person name="Sun L."/>
            <person name="Yuan J."/>
            <person name="Sun Y."/>
            <person name="Gao Y."/>
            <person name="Zhang L."/>
            <person name="Li S."/>
            <person name="Dai H."/>
            <person name="Hamel J.F."/>
            <person name="Liu C."/>
            <person name="Yu Y."/>
            <person name="Liu S."/>
            <person name="Lin W."/>
            <person name="Guo K."/>
            <person name="Jin S."/>
            <person name="Xu P."/>
            <person name="Storey K.B."/>
            <person name="Huan P."/>
            <person name="Zhang T."/>
            <person name="Zhou Y."/>
            <person name="Zhang J."/>
            <person name="Lin C."/>
            <person name="Li X."/>
            <person name="Xing L."/>
            <person name="Huo D."/>
            <person name="Sun M."/>
            <person name="Wang L."/>
            <person name="Mercier A."/>
            <person name="Li F."/>
            <person name="Yang H."/>
            <person name="Xiang J."/>
        </authorList>
    </citation>
    <scope>NUCLEOTIDE SEQUENCE [LARGE SCALE GENOMIC DNA]</scope>
    <source>
        <strain evidence="1">Shaxun</strain>
        <tissue evidence="1">Muscle</tissue>
    </source>
</reference>
<evidence type="ECO:0000313" key="2">
    <source>
        <dbReference type="Proteomes" id="UP000230750"/>
    </source>
</evidence>
<comment type="caution">
    <text evidence="1">The sequence shown here is derived from an EMBL/GenBank/DDBJ whole genome shotgun (WGS) entry which is preliminary data.</text>
</comment>
<dbReference type="AlphaFoldDB" id="A0A2G8KBF0"/>
<gene>
    <name evidence="1" type="ORF">BSL78_17799</name>
</gene>
<evidence type="ECO:0000313" key="1">
    <source>
        <dbReference type="EMBL" id="PIK45334.1"/>
    </source>
</evidence>
<dbReference type="EMBL" id="MRZV01000718">
    <property type="protein sequence ID" value="PIK45334.1"/>
    <property type="molecule type" value="Genomic_DNA"/>
</dbReference>
<protein>
    <submittedName>
        <fullName evidence="1">Uncharacterized protein</fullName>
    </submittedName>
</protein>
<organism evidence="1 2">
    <name type="scientific">Stichopus japonicus</name>
    <name type="common">Sea cucumber</name>
    <dbReference type="NCBI Taxonomy" id="307972"/>
    <lineage>
        <taxon>Eukaryota</taxon>
        <taxon>Metazoa</taxon>
        <taxon>Echinodermata</taxon>
        <taxon>Eleutherozoa</taxon>
        <taxon>Echinozoa</taxon>
        <taxon>Holothuroidea</taxon>
        <taxon>Aspidochirotacea</taxon>
        <taxon>Aspidochirotida</taxon>
        <taxon>Stichopodidae</taxon>
        <taxon>Apostichopus</taxon>
    </lineage>
</organism>
<sequence length="171" mass="19287">MVPFSHTSCKDIPLHSARVCPTCKQRLGTPLVRAQPGLMPFQPTPPASARLARVCNVALCPLAHKVEGYRTEFNSYSSSPGLDTHTFKEFRLLVAGHFPKTPQCPHNNLFKHVQMEMEDCHPHRTVIRCDLQSLKHMDTSDAGSLRGEPNIKNIHTPERFTLKRVNLSRNL</sequence>
<keyword evidence="2" id="KW-1185">Reference proteome</keyword>
<proteinExistence type="predicted"/>
<name>A0A2G8KBF0_STIJA</name>
<accession>A0A2G8KBF0</accession>
<dbReference type="Proteomes" id="UP000230750">
    <property type="component" value="Unassembled WGS sequence"/>
</dbReference>